<organism evidence="3 4">
    <name type="scientific">Thermithiobacillus plumbiphilus</name>
    <dbReference type="NCBI Taxonomy" id="1729899"/>
    <lineage>
        <taxon>Bacteria</taxon>
        <taxon>Pseudomonadati</taxon>
        <taxon>Pseudomonadota</taxon>
        <taxon>Acidithiobacillia</taxon>
        <taxon>Acidithiobacillales</taxon>
        <taxon>Thermithiobacillaceae</taxon>
        <taxon>Thermithiobacillus</taxon>
    </lineage>
</organism>
<sequence length="212" mass="24479">MANDQSRKGYGWQDTPGEMTQRGQHHPDMQRPEVTPGNYDERSVKPWRDPQARSHAPREVRNAHDEQHDYDPDNIEFIPSSYGGRFERRDLMYARDAQPGGHGMDTHRSWNSWERNPPGIAERQIPARGGYRGKGPKGYQPSDARLKERLDEAFYDDDMLDASDIEIQVKDGEVTLQGAVESREDRQRAEWLVSRVAGEHTHIHNSLRIQSH</sequence>
<proteinExistence type="predicted"/>
<dbReference type="PROSITE" id="PS50914">
    <property type="entry name" value="BON"/>
    <property type="match status" value="1"/>
</dbReference>
<reference evidence="3 4" key="1">
    <citation type="submission" date="2024-04" db="EMBL/GenBank/DDBJ databases">
        <authorList>
            <person name="Abashina T."/>
            <person name="Shaikin A."/>
        </authorList>
    </citation>
    <scope>NUCLEOTIDE SEQUENCE [LARGE SCALE GENOMIC DNA]</scope>
    <source>
        <strain evidence="3 4">AAFK</strain>
    </source>
</reference>
<dbReference type="Gene3D" id="3.30.1340.30">
    <property type="match status" value="1"/>
</dbReference>
<accession>A0ABU9DBH0</accession>
<dbReference type="InterPro" id="IPR007055">
    <property type="entry name" value="BON_dom"/>
</dbReference>
<comment type="caution">
    <text evidence="3">The sequence shown here is derived from an EMBL/GenBank/DDBJ whole genome shotgun (WGS) entry which is preliminary data.</text>
</comment>
<keyword evidence="4" id="KW-1185">Reference proteome</keyword>
<dbReference type="RefSeq" id="WP_341371790.1">
    <property type="nucleotide sequence ID" value="NZ_JBBPCO010000015.1"/>
</dbReference>
<protein>
    <submittedName>
        <fullName evidence="3">BON domain-containing protein</fullName>
    </submittedName>
</protein>
<dbReference type="Pfam" id="PF04972">
    <property type="entry name" value="BON"/>
    <property type="match status" value="1"/>
</dbReference>
<feature type="compositionally biased region" description="Basic and acidic residues" evidence="1">
    <location>
        <begin position="39"/>
        <end position="71"/>
    </location>
</feature>
<feature type="region of interest" description="Disordered" evidence="1">
    <location>
        <begin position="1"/>
        <end position="81"/>
    </location>
</feature>
<dbReference type="Proteomes" id="UP001446205">
    <property type="component" value="Unassembled WGS sequence"/>
</dbReference>
<feature type="domain" description="BON" evidence="2">
    <location>
        <begin position="142"/>
        <end position="211"/>
    </location>
</feature>
<evidence type="ECO:0000313" key="4">
    <source>
        <dbReference type="Proteomes" id="UP001446205"/>
    </source>
</evidence>
<feature type="region of interest" description="Disordered" evidence="1">
    <location>
        <begin position="96"/>
        <end position="143"/>
    </location>
</feature>
<dbReference type="InterPro" id="IPR051686">
    <property type="entry name" value="Lipoprotein_DolP"/>
</dbReference>
<evidence type="ECO:0000256" key="1">
    <source>
        <dbReference type="SAM" id="MobiDB-lite"/>
    </source>
</evidence>
<name>A0ABU9DBH0_9PROT</name>
<gene>
    <name evidence="3" type="ORF">WOB96_13330</name>
</gene>
<evidence type="ECO:0000259" key="2">
    <source>
        <dbReference type="PROSITE" id="PS50914"/>
    </source>
</evidence>
<dbReference type="EMBL" id="JBBPCO010000015">
    <property type="protein sequence ID" value="MEK8090734.1"/>
    <property type="molecule type" value="Genomic_DNA"/>
</dbReference>
<evidence type="ECO:0000313" key="3">
    <source>
        <dbReference type="EMBL" id="MEK8090734.1"/>
    </source>
</evidence>
<dbReference type="PANTHER" id="PTHR34606:SF15">
    <property type="entry name" value="BON DOMAIN-CONTAINING PROTEIN"/>
    <property type="match status" value="1"/>
</dbReference>
<dbReference type="PANTHER" id="PTHR34606">
    <property type="entry name" value="BON DOMAIN-CONTAINING PROTEIN"/>
    <property type="match status" value="1"/>
</dbReference>